<evidence type="ECO:0000256" key="1">
    <source>
        <dbReference type="SAM" id="MobiDB-lite"/>
    </source>
</evidence>
<dbReference type="HOGENOM" id="CLU_2752521_0_0_11"/>
<dbReference type="STRING" id="378753.KRH_03660"/>
<proteinExistence type="predicted"/>
<keyword evidence="3" id="KW-1185">Reference proteome</keyword>
<dbReference type="KEGG" id="krh:KRH_03660"/>
<feature type="region of interest" description="Disordered" evidence="1">
    <location>
        <begin position="51"/>
        <end position="70"/>
    </location>
</feature>
<name>B2GG90_KOCRD</name>
<evidence type="ECO:0000313" key="2">
    <source>
        <dbReference type="EMBL" id="BAG28713.1"/>
    </source>
</evidence>
<accession>B2GG90</accession>
<reference evidence="2 3" key="1">
    <citation type="journal article" date="2008" name="J. Bacteriol.">
        <title>Complete genome sequence of the soil actinomycete Kocuria rhizophila.</title>
        <authorList>
            <person name="Takarada H."/>
            <person name="Sekine M."/>
            <person name="Kosugi H."/>
            <person name="Matsuo Y."/>
            <person name="Fujisawa T."/>
            <person name="Omata S."/>
            <person name="Kishi E."/>
            <person name="Shimizu A."/>
            <person name="Tsukatani N."/>
            <person name="Tanikawa S."/>
            <person name="Fujita N."/>
            <person name="Harayama S."/>
        </authorList>
    </citation>
    <scope>NUCLEOTIDE SEQUENCE [LARGE SCALE GENOMIC DNA]</scope>
    <source>
        <strain evidence="3">ATCC 9341 / DSM 348 / NBRC 103217 / DC2201</strain>
    </source>
</reference>
<dbReference type="Proteomes" id="UP000008838">
    <property type="component" value="Chromosome"/>
</dbReference>
<gene>
    <name evidence="2" type="ordered locus">KRH_03660</name>
</gene>
<dbReference type="EMBL" id="AP009152">
    <property type="protein sequence ID" value="BAG28713.1"/>
    <property type="molecule type" value="Genomic_DNA"/>
</dbReference>
<sequence>MCDRRVPAGRHGWHAAHGMYRGSPCVVVPAGCGCRAGDAEVPAVPARSAPGLGLHRVGRPGLTGQAPFGR</sequence>
<evidence type="ECO:0000313" key="3">
    <source>
        <dbReference type="Proteomes" id="UP000008838"/>
    </source>
</evidence>
<dbReference type="PROSITE" id="PS51257">
    <property type="entry name" value="PROKAR_LIPOPROTEIN"/>
    <property type="match status" value="1"/>
</dbReference>
<dbReference type="AlphaFoldDB" id="B2GG90"/>
<protein>
    <submittedName>
        <fullName evidence="2">Uncharacterized protein</fullName>
    </submittedName>
</protein>
<organism evidence="2 3">
    <name type="scientific">Kocuria rhizophila (strain ATCC 9341 / DSM 348 / NBRC 103217 / DC2201)</name>
    <dbReference type="NCBI Taxonomy" id="378753"/>
    <lineage>
        <taxon>Bacteria</taxon>
        <taxon>Bacillati</taxon>
        <taxon>Actinomycetota</taxon>
        <taxon>Actinomycetes</taxon>
        <taxon>Micrococcales</taxon>
        <taxon>Micrococcaceae</taxon>
        <taxon>Kocuria</taxon>
    </lineage>
</organism>